<feature type="domain" description="Chromo" evidence="1">
    <location>
        <begin position="131"/>
        <end position="193"/>
    </location>
</feature>
<dbReference type="AlphaFoldDB" id="A0A225W4M0"/>
<dbReference type="Proteomes" id="UP000198211">
    <property type="component" value="Unassembled WGS sequence"/>
</dbReference>
<sequence length="203" mass="23671">MQRDDSYALACAEDLQTKANRARSAAHTRKWKELSDRVKAGFEAGDSVWLIEPQISSPFRIDEIHDDFRVKLNIQSMGYCVNPWIHVSHLKPRALFPKRPISEIQVLEEDGYDTALLSEDSWEPASAQDEYEVEEILDLRWIKRTRTSKRSREYLIKWYGYMDPEWISLAQLNCGGLLYEFDQGAKERSRFQTMQAVDDHPGN</sequence>
<comment type="caution">
    <text evidence="2">The sequence shown here is derived from an EMBL/GenBank/DDBJ whole genome shotgun (WGS) entry which is preliminary data.</text>
</comment>
<name>A0A225W4M0_9STRA</name>
<evidence type="ECO:0000259" key="1">
    <source>
        <dbReference type="PROSITE" id="PS50013"/>
    </source>
</evidence>
<dbReference type="SMART" id="SM00298">
    <property type="entry name" value="CHROMO"/>
    <property type="match status" value="1"/>
</dbReference>
<keyword evidence="3" id="KW-1185">Reference proteome</keyword>
<dbReference type="EMBL" id="NBNE01001929">
    <property type="protein sequence ID" value="OWZ12139.1"/>
    <property type="molecule type" value="Genomic_DNA"/>
</dbReference>
<evidence type="ECO:0000313" key="2">
    <source>
        <dbReference type="EMBL" id="OWZ12139.1"/>
    </source>
</evidence>
<proteinExistence type="predicted"/>
<evidence type="ECO:0000313" key="3">
    <source>
        <dbReference type="Proteomes" id="UP000198211"/>
    </source>
</evidence>
<reference evidence="3" key="1">
    <citation type="submission" date="2017-03" db="EMBL/GenBank/DDBJ databases">
        <title>Phytopthora megakarya and P. palmivora, two closely related causual agents of cacao black pod achieved similar genome size and gene model numbers by different mechanisms.</title>
        <authorList>
            <person name="Ali S."/>
            <person name="Shao J."/>
            <person name="Larry D.J."/>
            <person name="Kronmiller B."/>
            <person name="Shen D."/>
            <person name="Strem M.D."/>
            <person name="Melnick R.L."/>
            <person name="Guiltinan M.J."/>
            <person name="Tyler B.M."/>
            <person name="Meinhardt L.W."/>
            <person name="Bailey B.A."/>
        </authorList>
    </citation>
    <scope>NUCLEOTIDE SEQUENCE [LARGE SCALE GENOMIC DNA]</scope>
    <source>
        <strain evidence="3">zdho120</strain>
    </source>
</reference>
<gene>
    <name evidence="2" type="ORF">PHMEG_00014744</name>
</gene>
<dbReference type="InterPro" id="IPR016197">
    <property type="entry name" value="Chromo-like_dom_sf"/>
</dbReference>
<dbReference type="Gene3D" id="2.40.50.40">
    <property type="match status" value="1"/>
</dbReference>
<dbReference type="CDD" id="cd00024">
    <property type="entry name" value="CD_CSD"/>
    <property type="match status" value="1"/>
</dbReference>
<organism evidence="2 3">
    <name type="scientific">Phytophthora megakarya</name>
    <dbReference type="NCBI Taxonomy" id="4795"/>
    <lineage>
        <taxon>Eukaryota</taxon>
        <taxon>Sar</taxon>
        <taxon>Stramenopiles</taxon>
        <taxon>Oomycota</taxon>
        <taxon>Peronosporomycetes</taxon>
        <taxon>Peronosporales</taxon>
        <taxon>Peronosporaceae</taxon>
        <taxon>Phytophthora</taxon>
    </lineage>
</organism>
<dbReference type="InterPro" id="IPR000953">
    <property type="entry name" value="Chromo/chromo_shadow_dom"/>
</dbReference>
<dbReference type="PROSITE" id="PS50013">
    <property type="entry name" value="CHROMO_2"/>
    <property type="match status" value="1"/>
</dbReference>
<dbReference type="SUPFAM" id="SSF54160">
    <property type="entry name" value="Chromo domain-like"/>
    <property type="match status" value="1"/>
</dbReference>
<protein>
    <recommendedName>
        <fullName evidence="1">Chromo domain-containing protein</fullName>
    </recommendedName>
</protein>
<accession>A0A225W4M0</accession>
<dbReference type="OrthoDB" id="433924at2759"/>